<feature type="domain" description="MKRN2 opposite strand protein-like C-terminal" evidence="1">
    <location>
        <begin position="44"/>
        <end position="197"/>
    </location>
</feature>
<feature type="domain" description="MKRN2 opposite strand protein-like N-terminal" evidence="2">
    <location>
        <begin position="6"/>
        <end position="33"/>
    </location>
</feature>
<evidence type="ECO:0000259" key="1">
    <source>
        <dbReference type="Pfam" id="PF16044"/>
    </source>
</evidence>
<dbReference type="AlphaFoldDB" id="A0A8C5QW02"/>
<protein>
    <submittedName>
        <fullName evidence="3">MKRN2 opposite strand</fullName>
    </submittedName>
</protein>
<dbReference type="GeneTree" id="ENSGT00390000003839"/>
<dbReference type="InterPro" id="IPR032016">
    <property type="entry name" value="MKRN2OS-like"/>
</dbReference>
<dbReference type="Ensembl" id="ENSLLET00000045475.1">
    <property type="protein sequence ID" value="ENSLLEP00000043727.1"/>
    <property type="gene ID" value="ENSLLEG00000027800.1"/>
</dbReference>
<dbReference type="Pfam" id="PF16044">
    <property type="entry name" value="DUF4796_C"/>
    <property type="match status" value="1"/>
</dbReference>
<dbReference type="InterPro" id="IPR053921">
    <property type="entry name" value="MKRN2OS-like_C"/>
</dbReference>
<dbReference type="OrthoDB" id="10065749at2759"/>
<dbReference type="PANTHER" id="PTHR33963:SF2">
    <property type="entry name" value="MKRN2 OPPOSITE STRAND PROTEIN"/>
    <property type="match status" value="1"/>
</dbReference>
<dbReference type="InterPro" id="IPR053922">
    <property type="entry name" value="MKRN2OS-like_N"/>
</dbReference>
<dbReference type="PANTHER" id="PTHR33963">
    <property type="entry name" value="MKRN2 OPPOSITE STRAND PROTEIN"/>
    <property type="match status" value="1"/>
</dbReference>
<sequence length="208" mass="23761">MQPLEQDLLKFSHCSRDIYCSRIPQLCPVCGQSAVSSWSLQDAPISIPTPFQNGHREKCCFLLKPTAGLFGDYDGCSDLHVGISSTSGLVFHYNETGIHSDDAGWEQCVCVPLVPPDYYALINQWDSYLQDFVATDTWLPPRYNEEDHNCYTFALQFINGIQTLQEKPSFSKTEFTERFVLPRTKRVSKYMTVLREVTYNGFYIVGKQ</sequence>
<proteinExistence type="predicted"/>
<name>A0A8C5QW02_9ANUR</name>
<dbReference type="Proteomes" id="UP000694569">
    <property type="component" value="Unplaced"/>
</dbReference>
<keyword evidence="4" id="KW-1185">Reference proteome</keyword>
<evidence type="ECO:0000313" key="4">
    <source>
        <dbReference type="Proteomes" id="UP000694569"/>
    </source>
</evidence>
<evidence type="ECO:0000313" key="3">
    <source>
        <dbReference type="Ensembl" id="ENSLLEP00000043727.1"/>
    </source>
</evidence>
<gene>
    <name evidence="3" type="primary">MKRN2OS</name>
</gene>
<reference evidence="3" key="2">
    <citation type="submission" date="2025-09" db="UniProtKB">
        <authorList>
            <consortium name="Ensembl"/>
        </authorList>
    </citation>
    <scope>IDENTIFICATION</scope>
</reference>
<dbReference type="Pfam" id="PF22795">
    <property type="entry name" value="DUF4796_N"/>
    <property type="match status" value="1"/>
</dbReference>
<reference evidence="3" key="1">
    <citation type="submission" date="2025-08" db="UniProtKB">
        <authorList>
            <consortium name="Ensembl"/>
        </authorList>
    </citation>
    <scope>IDENTIFICATION</scope>
</reference>
<organism evidence="3 4">
    <name type="scientific">Leptobrachium leishanense</name>
    <name type="common">Leishan spiny toad</name>
    <dbReference type="NCBI Taxonomy" id="445787"/>
    <lineage>
        <taxon>Eukaryota</taxon>
        <taxon>Metazoa</taxon>
        <taxon>Chordata</taxon>
        <taxon>Craniata</taxon>
        <taxon>Vertebrata</taxon>
        <taxon>Euteleostomi</taxon>
        <taxon>Amphibia</taxon>
        <taxon>Batrachia</taxon>
        <taxon>Anura</taxon>
        <taxon>Pelobatoidea</taxon>
        <taxon>Megophryidae</taxon>
        <taxon>Leptobrachium</taxon>
    </lineage>
</organism>
<evidence type="ECO:0000259" key="2">
    <source>
        <dbReference type="Pfam" id="PF22795"/>
    </source>
</evidence>
<accession>A0A8C5QW02</accession>